<keyword evidence="6" id="KW-1185">Reference proteome</keyword>
<dbReference type="PANTHER" id="PTHR12993:SF26">
    <property type="entry name" value="1D-MYO-INOSITOL 2-ACETAMIDO-2-DEOXY-ALPHA-D-GLUCOPYRANOSIDE DEACETYLASE"/>
    <property type="match status" value="1"/>
</dbReference>
<gene>
    <name evidence="5" type="primary">mshB</name>
    <name evidence="5" type="ORF">GCM10023200_38630</name>
</gene>
<dbReference type="Proteomes" id="UP001500928">
    <property type="component" value="Unassembled WGS sequence"/>
</dbReference>
<organism evidence="5 6">
    <name type="scientific">Actinomycetospora chlora</name>
    <dbReference type="NCBI Taxonomy" id="663608"/>
    <lineage>
        <taxon>Bacteria</taxon>
        <taxon>Bacillati</taxon>
        <taxon>Actinomycetota</taxon>
        <taxon>Actinomycetes</taxon>
        <taxon>Pseudonocardiales</taxon>
        <taxon>Pseudonocardiaceae</taxon>
        <taxon>Actinomycetospora</taxon>
    </lineage>
</organism>
<reference evidence="6" key="1">
    <citation type="journal article" date="2019" name="Int. J. Syst. Evol. Microbiol.">
        <title>The Global Catalogue of Microorganisms (GCM) 10K type strain sequencing project: providing services to taxonomists for standard genome sequencing and annotation.</title>
        <authorList>
            <consortium name="The Broad Institute Genomics Platform"/>
            <consortium name="The Broad Institute Genome Sequencing Center for Infectious Disease"/>
            <person name="Wu L."/>
            <person name="Ma J."/>
        </authorList>
    </citation>
    <scope>NUCLEOTIDE SEQUENCE [LARGE SCALE GENOMIC DNA]</scope>
    <source>
        <strain evidence="6">JCM 17979</strain>
    </source>
</reference>
<dbReference type="NCBIfam" id="TIGR03445">
    <property type="entry name" value="mycothiol_MshB"/>
    <property type="match status" value="1"/>
</dbReference>
<dbReference type="InterPro" id="IPR003737">
    <property type="entry name" value="GlcNAc_PI_deacetylase-related"/>
</dbReference>
<dbReference type="Pfam" id="PF02585">
    <property type="entry name" value="PIG-L"/>
    <property type="match status" value="1"/>
</dbReference>
<keyword evidence="2" id="KW-0378">Hydrolase</keyword>
<comment type="caution">
    <text evidence="5">The sequence shown here is derived from an EMBL/GenBank/DDBJ whole genome shotgun (WGS) entry which is preliminary data.</text>
</comment>
<evidence type="ECO:0000313" key="6">
    <source>
        <dbReference type="Proteomes" id="UP001500928"/>
    </source>
</evidence>
<sequence length="300" mass="31206">MAAPGERSAYRHRFVSPGPLLLVHAHPDDETITCGGLMARAAQAGTPVTLVTCNRGEAGEVIPPGLRHLAGDALGEYREGELARACAALGVTDHRWLGRVGRWHDSGMVRVGEGILAAAPDAISPDAFAAPDAFDAQVKALVDVVRDVGPRVVVSYDHAGGYGHPDHVRAHEITMAAVAEVDPDASAITVAATAAPRDEVDAALAVLRRRSWLGLPVPPVDDLPTVPDATITTRLPLGGARVAKLAALRAHATQIAVYDDGAEPPVYALSNGLAQPVLGVECFVHLRGPRAAADDLLAPA</sequence>
<proteinExistence type="predicted"/>
<keyword evidence="3" id="KW-0862">Zinc</keyword>
<dbReference type="EMBL" id="BAABHO010000033">
    <property type="protein sequence ID" value="GAA4798415.1"/>
    <property type="molecule type" value="Genomic_DNA"/>
</dbReference>
<dbReference type="EC" id="3.5.1.103" evidence="4"/>
<protein>
    <recommendedName>
        <fullName evidence="4">N-acetyl-1-D-myo-inositol-2-amino-2-deoxy-alpha-D-glucopyranoside deacetylase</fullName>
        <ecNumber evidence="4">3.5.1.103</ecNumber>
    </recommendedName>
</protein>
<evidence type="ECO:0000256" key="4">
    <source>
        <dbReference type="NCBIfam" id="TIGR03445"/>
    </source>
</evidence>
<evidence type="ECO:0000256" key="2">
    <source>
        <dbReference type="ARBA" id="ARBA00022801"/>
    </source>
</evidence>
<accession>A0ABP9BP04</accession>
<name>A0ABP9BP04_9PSEU</name>
<dbReference type="SUPFAM" id="SSF102588">
    <property type="entry name" value="LmbE-like"/>
    <property type="match status" value="1"/>
</dbReference>
<dbReference type="Gene3D" id="3.40.50.10320">
    <property type="entry name" value="LmbE-like"/>
    <property type="match status" value="1"/>
</dbReference>
<dbReference type="InterPro" id="IPR024078">
    <property type="entry name" value="LmbE-like_dom_sf"/>
</dbReference>
<keyword evidence="1" id="KW-0479">Metal-binding</keyword>
<evidence type="ECO:0000256" key="3">
    <source>
        <dbReference type="ARBA" id="ARBA00022833"/>
    </source>
</evidence>
<evidence type="ECO:0000313" key="5">
    <source>
        <dbReference type="EMBL" id="GAA4798415.1"/>
    </source>
</evidence>
<dbReference type="InterPro" id="IPR017810">
    <property type="entry name" value="Mycothiol_biosynthesis_MshB"/>
</dbReference>
<dbReference type="PANTHER" id="PTHR12993">
    <property type="entry name" value="N-ACETYLGLUCOSAMINYL-PHOSPHATIDYLINOSITOL DE-N-ACETYLASE-RELATED"/>
    <property type="match status" value="1"/>
</dbReference>
<evidence type="ECO:0000256" key="1">
    <source>
        <dbReference type="ARBA" id="ARBA00022723"/>
    </source>
</evidence>